<dbReference type="InterPro" id="IPR016166">
    <property type="entry name" value="FAD-bd_PCMH"/>
</dbReference>
<dbReference type="InterPro" id="IPR006094">
    <property type="entry name" value="Oxid_FAD_bind_N"/>
</dbReference>
<dbReference type="Gene3D" id="3.40.50.1820">
    <property type="entry name" value="alpha/beta hydrolase"/>
    <property type="match status" value="1"/>
</dbReference>
<dbReference type="Proteomes" id="UP000226431">
    <property type="component" value="Unassembled WGS sequence"/>
</dbReference>
<dbReference type="SUPFAM" id="SSF53474">
    <property type="entry name" value="alpha/beta-Hydrolases"/>
    <property type="match status" value="1"/>
</dbReference>
<dbReference type="Pfam" id="PF01565">
    <property type="entry name" value="FAD_binding_4"/>
    <property type="match status" value="1"/>
</dbReference>
<evidence type="ECO:0000313" key="2">
    <source>
        <dbReference type="EMBL" id="PHH66324.1"/>
    </source>
</evidence>
<dbReference type="InterPro" id="IPR029058">
    <property type="entry name" value="AB_hydrolase_fold"/>
</dbReference>
<protein>
    <recommendedName>
        <fullName evidence="1">FAD-binding PCMH-type domain-containing protein</fullName>
    </recommendedName>
</protein>
<gene>
    <name evidence="2" type="ORF">CDD80_960</name>
</gene>
<feature type="domain" description="FAD-binding PCMH-type" evidence="1">
    <location>
        <begin position="341"/>
        <end position="514"/>
    </location>
</feature>
<dbReference type="STRING" id="2004952.A0A2C5YH53"/>
<dbReference type="InterPro" id="IPR008220">
    <property type="entry name" value="HAT_MetX-like"/>
</dbReference>
<dbReference type="EMBL" id="NJES01001339">
    <property type="protein sequence ID" value="PHH66324.1"/>
    <property type="molecule type" value="Genomic_DNA"/>
</dbReference>
<dbReference type="PANTHER" id="PTHR32268">
    <property type="entry name" value="HOMOSERINE O-ACETYLTRANSFERASE"/>
    <property type="match status" value="1"/>
</dbReference>
<dbReference type="InterPro" id="IPR036318">
    <property type="entry name" value="FAD-bd_PCMH-like_sf"/>
</dbReference>
<dbReference type="SUPFAM" id="SSF56176">
    <property type="entry name" value="FAD-binding/transporter-associated domain-like"/>
    <property type="match status" value="1"/>
</dbReference>
<dbReference type="Gene3D" id="3.30.465.10">
    <property type="match status" value="1"/>
</dbReference>
<name>A0A2C5YH53_9HYPO</name>
<evidence type="ECO:0000313" key="3">
    <source>
        <dbReference type="Proteomes" id="UP000226431"/>
    </source>
</evidence>
<evidence type="ECO:0000259" key="1">
    <source>
        <dbReference type="PROSITE" id="PS51387"/>
    </source>
</evidence>
<dbReference type="PROSITE" id="PS51387">
    <property type="entry name" value="FAD_PCMH"/>
    <property type="match status" value="1"/>
</dbReference>
<keyword evidence="3" id="KW-1185">Reference proteome</keyword>
<organism evidence="2 3">
    <name type="scientific">Ophiocordyceps camponoti-rufipedis</name>
    <dbReference type="NCBI Taxonomy" id="2004952"/>
    <lineage>
        <taxon>Eukaryota</taxon>
        <taxon>Fungi</taxon>
        <taxon>Dikarya</taxon>
        <taxon>Ascomycota</taxon>
        <taxon>Pezizomycotina</taxon>
        <taxon>Sordariomycetes</taxon>
        <taxon>Hypocreomycetidae</taxon>
        <taxon>Hypocreales</taxon>
        <taxon>Ophiocordycipitaceae</taxon>
        <taxon>Ophiocordyceps</taxon>
    </lineage>
</organism>
<reference evidence="2 3" key="1">
    <citation type="submission" date="2017-06" db="EMBL/GenBank/DDBJ databases">
        <title>Ant-infecting Ophiocordyceps genomes reveal a high diversity of potential behavioral manipulation genes and a possible major role for enterotoxins.</title>
        <authorList>
            <person name="De Bekker C."/>
            <person name="Evans H.C."/>
            <person name="Brachmann A."/>
            <person name="Hughes D.P."/>
        </authorList>
    </citation>
    <scope>NUCLEOTIDE SEQUENCE [LARGE SCALE GENOMIC DNA]</scope>
    <source>
        <strain evidence="2 3">Map16</strain>
    </source>
</reference>
<dbReference type="PANTHER" id="PTHR32268:SF15">
    <property type="entry name" value="HOMOSERINE ACETYLTRANSFERASE FAMILY PROTEIN (AFU_ORTHOLOGUE AFUA_1G15350)"/>
    <property type="match status" value="1"/>
</dbReference>
<dbReference type="Gene3D" id="3.40.462.20">
    <property type="match status" value="1"/>
</dbReference>
<comment type="caution">
    <text evidence="2">The sequence shown here is derived from an EMBL/GenBank/DDBJ whole genome shotgun (WGS) entry which is preliminary data.</text>
</comment>
<proteinExistence type="predicted"/>
<dbReference type="OrthoDB" id="9972683at2759"/>
<accession>A0A2C5YH53</accession>
<sequence>MADYDSYPLGDFTLSSGQVLPSAHLAFKTYGSPSSPCIIYQAYYGGLIADNEWLIGENRALNPGRFFIVIPALFGNGQSSSPSNTTLRPFPNITIRDNVTAQHRLLTEKLGVHHAHCILGWNMGACVTFQWIAQFPTFADLAVPICGAARARPHNQLCVRGVQAAVLAARGASSTDEAGTWTEEQARVGLRAAATIFPAWLFSPAWYRERKFEGLGFASVEEFLVGFWEKLLLSKNVEDIMAMTYAWQMADISAQEPYNGRLDLALSAIRTKTLGLPCQTDMIFPLEDSEAEVKGMGEGVGKCVTFPSIWGHCCLVTNSIPFTTPDDASWPRAAYSYNLRPSYTPKAIAKPTSAAAVAGAIRCGTAAGLRISAKAGGHGFGGFGLGGEDGHLVIALDDMKDVSLLSDNVTAVVQPGARLRHVATQLYEQGGRAISHGSCLGVGIAGHVLHGGFGLSSRTHGLALDWLIGAEIVLANGTSLQTSQTQHPDLFWALRGAGSSFGIVTSLTFTTFAAPESVTPFTIDLDWDGDGPAAVRAVE</sequence>
<dbReference type="GO" id="GO:0071949">
    <property type="term" value="F:FAD binding"/>
    <property type="evidence" value="ECO:0007669"/>
    <property type="project" value="InterPro"/>
</dbReference>
<dbReference type="AlphaFoldDB" id="A0A2C5YH53"/>
<dbReference type="InterPro" id="IPR016169">
    <property type="entry name" value="FAD-bd_PCMH_sub2"/>
</dbReference>
<dbReference type="GO" id="GO:0016747">
    <property type="term" value="F:acyltransferase activity, transferring groups other than amino-acyl groups"/>
    <property type="evidence" value="ECO:0007669"/>
    <property type="project" value="InterPro"/>
</dbReference>